<dbReference type="AlphaFoldDB" id="A0A1H5MS40"/>
<organism evidence="2 3">
    <name type="scientific">Arthrobacter alpinus</name>
    <dbReference type="NCBI Taxonomy" id="656366"/>
    <lineage>
        <taxon>Bacteria</taxon>
        <taxon>Bacillati</taxon>
        <taxon>Actinomycetota</taxon>
        <taxon>Actinomycetes</taxon>
        <taxon>Micrococcales</taxon>
        <taxon>Micrococcaceae</taxon>
        <taxon>Arthrobacter</taxon>
    </lineage>
</organism>
<evidence type="ECO:0000313" key="2">
    <source>
        <dbReference type="EMBL" id="SEE92106.1"/>
    </source>
</evidence>
<sequence length="156" mass="16422">MPAVPLSRRRVEFVLVPLVAAFCMAFIIGALVLDRDSRPCPQPNWNNQLSVSLSGSLESTSNVSAITACAGTSCTPAEPTFAKGSSGNTSVLVHQQDGTWLLTLGAQPPSAVSFRLFDENGTVLAAQSTALNWTRVTGDERCGGRMAGISLMLNVP</sequence>
<keyword evidence="1" id="KW-0472">Membrane</keyword>
<gene>
    <name evidence="2" type="ORF">SAMN04489740_3105</name>
</gene>
<evidence type="ECO:0000256" key="1">
    <source>
        <dbReference type="SAM" id="Phobius"/>
    </source>
</evidence>
<dbReference type="EMBL" id="FNTV01000001">
    <property type="protein sequence ID" value="SEE92106.1"/>
    <property type="molecule type" value="Genomic_DNA"/>
</dbReference>
<protein>
    <recommendedName>
        <fullName evidence="4">Transmembrane protein</fullName>
    </recommendedName>
</protein>
<keyword evidence="1" id="KW-0812">Transmembrane</keyword>
<dbReference type="Proteomes" id="UP000182725">
    <property type="component" value="Unassembled WGS sequence"/>
</dbReference>
<evidence type="ECO:0008006" key="4">
    <source>
        <dbReference type="Google" id="ProtNLM"/>
    </source>
</evidence>
<feature type="transmembrane region" description="Helical" evidence="1">
    <location>
        <begin position="12"/>
        <end position="33"/>
    </location>
</feature>
<name>A0A1H5MS40_9MICC</name>
<evidence type="ECO:0000313" key="3">
    <source>
        <dbReference type="Proteomes" id="UP000182725"/>
    </source>
</evidence>
<reference evidence="2 3" key="1">
    <citation type="submission" date="2016-10" db="EMBL/GenBank/DDBJ databases">
        <authorList>
            <person name="de Groot N.N."/>
        </authorList>
    </citation>
    <scope>NUCLEOTIDE SEQUENCE [LARGE SCALE GENOMIC DNA]</scope>
    <source>
        <strain evidence="2 3">DSM 22274</strain>
    </source>
</reference>
<proteinExistence type="predicted"/>
<dbReference type="RefSeq" id="WP_074712343.1">
    <property type="nucleotide sequence ID" value="NZ_FNTV01000001.1"/>
</dbReference>
<accession>A0A1H5MS40</accession>
<keyword evidence="1" id="KW-1133">Transmembrane helix</keyword>